<keyword evidence="2" id="KW-1185">Reference proteome</keyword>
<reference evidence="1 2" key="1">
    <citation type="journal article" date="2015" name="Int. J. Syst. Evol. Microbiol.">
        <title>Description of Sphingopyxis fribergensis sp. nov. - a soil bacterium with the ability to degrade styrene and phenylacetic acid.</title>
        <authorList>
            <person name="Oelschlagel M."/>
            <person name="Ruckert C."/>
            <person name="Kalinowski J."/>
            <person name="Schmidt G."/>
            <person name="Schlomann M."/>
            <person name="Tischler D."/>
        </authorList>
    </citation>
    <scope>NUCLEOTIDE SEQUENCE [LARGE SCALE GENOMIC DNA]</scope>
    <source>
        <strain evidence="1 2">Kp5.2</strain>
    </source>
</reference>
<organism evidence="1 2">
    <name type="scientific">Sphingopyxis fribergensis</name>
    <dbReference type="NCBI Taxonomy" id="1515612"/>
    <lineage>
        <taxon>Bacteria</taxon>
        <taxon>Pseudomonadati</taxon>
        <taxon>Pseudomonadota</taxon>
        <taxon>Alphaproteobacteria</taxon>
        <taxon>Sphingomonadales</taxon>
        <taxon>Sphingomonadaceae</taxon>
        <taxon>Sphingopyxis</taxon>
    </lineage>
</organism>
<gene>
    <name evidence="1" type="ORF">SKP52_02795</name>
</gene>
<name>A0A0A7PC01_9SPHN</name>
<dbReference type="HOGENOM" id="CLU_2865489_0_0_5"/>
<dbReference type="EMBL" id="CP009122">
    <property type="protein sequence ID" value="AJA07489.1"/>
    <property type="molecule type" value="Genomic_DNA"/>
</dbReference>
<dbReference type="STRING" id="1515612.SKP52_02795"/>
<protein>
    <submittedName>
        <fullName evidence="1">Uncharacterized protein</fullName>
    </submittedName>
</protein>
<accession>A0A0A7PC01</accession>
<dbReference type="KEGG" id="sphk:SKP52_02795"/>
<evidence type="ECO:0000313" key="2">
    <source>
        <dbReference type="Proteomes" id="UP000030907"/>
    </source>
</evidence>
<evidence type="ECO:0000313" key="1">
    <source>
        <dbReference type="EMBL" id="AJA07489.1"/>
    </source>
</evidence>
<dbReference type="AlphaFoldDB" id="A0A0A7PC01"/>
<proteinExistence type="predicted"/>
<sequence>MPDLNSTPSEQGWQAINAIREFIAARDNLEVAPTHNGAVFDAALERHNAAVESLRMLAEARGAS</sequence>
<dbReference type="Proteomes" id="UP000030907">
    <property type="component" value="Chromosome"/>
</dbReference>